<dbReference type="PIRSF" id="PIRSF006060">
    <property type="entry name" value="AA_transporter"/>
    <property type="match status" value="1"/>
</dbReference>
<evidence type="ECO:0000256" key="7">
    <source>
        <dbReference type="ARBA" id="ARBA00022989"/>
    </source>
</evidence>
<evidence type="ECO:0000313" key="10">
    <source>
        <dbReference type="EMBL" id="GAK31519.1"/>
    </source>
</evidence>
<feature type="transmembrane region" description="Helical" evidence="9">
    <location>
        <begin position="432"/>
        <end position="449"/>
    </location>
</feature>
<dbReference type="Proteomes" id="UP000030643">
    <property type="component" value="Unassembled WGS sequence"/>
</dbReference>
<dbReference type="InterPro" id="IPR050367">
    <property type="entry name" value="APC_superfamily"/>
</dbReference>
<protein>
    <submittedName>
        <fullName evidence="10">Arginine/ornithine antiporter</fullName>
    </submittedName>
</protein>
<sequence length="492" mass="53245">MDTENKNGIGLLSLVALIVSGAIGGGVFNLSNDLATGATPGGVIISWMFIGFGILMLVLSLNHLVVNKPELSGVSDYARAGFGDFVGFLSGWGYWLSAWAGNIAFAVLMMTSFNYFFPGIFANSNGSLTLFAVVFVSIISWLLTILVIQGVESAAVINAIVLIAKLIPLVVFMITGIILFKAGVFGAHFWQNFSTNVNADGVIKSLSFTGMTGGDLFKQVQSSTMVMIWVFVGIEGAAMMGDRAKRKSDAGKATILGLASLLFIYVLLSLLPFGFLDQKDLANMGQPGLVYIMKSMVGGWGGSLMAVGLIISLLGAWLSWTMLPVEATSQLADQKLLPKWFGQLNKNNAPAHSLWLTQVFVQIFIIITYFVAGAYNVFVYLCTAAIMICYALVGAYMMKVGVEERSTSRTLIGFFALAFQVLALYLSGWQFVWMASILYTIGIVFYYRAKKENQRTISQGEWIAIVIVIILALTALYGLVANEFGLRALLGL</sequence>
<keyword evidence="5 9" id="KW-0812">Transmembrane</keyword>
<dbReference type="GO" id="GO:0022857">
    <property type="term" value="F:transmembrane transporter activity"/>
    <property type="evidence" value="ECO:0007669"/>
    <property type="project" value="InterPro"/>
</dbReference>
<comment type="similarity">
    <text evidence="2">Belongs to the amino acid-polyamine-organocation (APC) superfamily. Basic amino acid/polyamine antiporter (APA) (TC 2.A.3.2) family.</text>
</comment>
<feature type="transmembrane region" description="Helical" evidence="9">
    <location>
        <begin position="128"/>
        <end position="148"/>
    </location>
</feature>
<feature type="transmembrane region" description="Helical" evidence="9">
    <location>
        <begin position="220"/>
        <end position="241"/>
    </location>
</feature>
<evidence type="ECO:0000313" key="11">
    <source>
        <dbReference type="Proteomes" id="UP000030643"/>
    </source>
</evidence>
<evidence type="ECO:0000256" key="9">
    <source>
        <dbReference type="SAM" id="Phobius"/>
    </source>
</evidence>
<name>A0A069CVK7_WEIOS</name>
<keyword evidence="4" id="KW-1003">Cell membrane</keyword>
<evidence type="ECO:0000256" key="2">
    <source>
        <dbReference type="ARBA" id="ARBA00008220"/>
    </source>
</evidence>
<accession>A0A069CVK7</accession>
<keyword evidence="8 9" id="KW-0472">Membrane</keyword>
<feature type="transmembrane region" description="Helical" evidence="9">
    <location>
        <begin position="155"/>
        <end position="180"/>
    </location>
</feature>
<organism evidence="10 11">
    <name type="scientific">Weissella oryzae (strain DSM 25784 / JCM 18191 / LMG 30913 / SG25)</name>
    <dbReference type="NCBI Taxonomy" id="1329250"/>
    <lineage>
        <taxon>Bacteria</taxon>
        <taxon>Bacillati</taxon>
        <taxon>Bacillota</taxon>
        <taxon>Bacilli</taxon>
        <taxon>Lactobacillales</taxon>
        <taxon>Lactobacillaceae</taxon>
        <taxon>Weissella</taxon>
    </lineage>
</organism>
<feature type="transmembrane region" description="Helical" evidence="9">
    <location>
        <begin position="378"/>
        <end position="398"/>
    </location>
</feature>
<keyword evidence="7 9" id="KW-1133">Transmembrane helix</keyword>
<dbReference type="STRING" id="1329250.WOSG25_100890"/>
<dbReference type="RefSeq" id="WP_027699485.1">
    <property type="nucleotide sequence ID" value="NZ_DF820493.1"/>
</dbReference>
<dbReference type="AlphaFoldDB" id="A0A069CVK7"/>
<evidence type="ECO:0000256" key="4">
    <source>
        <dbReference type="ARBA" id="ARBA00022475"/>
    </source>
</evidence>
<dbReference type="Pfam" id="PF13520">
    <property type="entry name" value="AA_permease_2"/>
    <property type="match status" value="1"/>
</dbReference>
<feature type="transmembrane region" description="Helical" evidence="9">
    <location>
        <begin position="410"/>
        <end position="426"/>
    </location>
</feature>
<feature type="transmembrane region" description="Helical" evidence="9">
    <location>
        <begin position="354"/>
        <end position="372"/>
    </location>
</feature>
<dbReference type="InterPro" id="IPR002293">
    <property type="entry name" value="AA/rel_permease1"/>
</dbReference>
<proteinExistence type="inferred from homology"/>
<dbReference type="PANTHER" id="PTHR42770:SF4">
    <property type="entry name" value="ARGININE_ORNITHINE ANTIPORTER-RELATED"/>
    <property type="match status" value="1"/>
</dbReference>
<keyword evidence="6" id="KW-0029">Amino-acid transport</keyword>
<feature type="transmembrane region" description="Helical" evidence="9">
    <location>
        <begin position="461"/>
        <end position="480"/>
    </location>
</feature>
<keyword evidence="11" id="KW-1185">Reference proteome</keyword>
<dbReference type="Gene3D" id="1.20.1740.10">
    <property type="entry name" value="Amino acid/polyamine transporter I"/>
    <property type="match status" value="1"/>
</dbReference>
<keyword evidence="3" id="KW-0813">Transport</keyword>
<dbReference type="PANTHER" id="PTHR42770">
    <property type="entry name" value="AMINO ACID TRANSPORTER-RELATED"/>
    <property type="match status" value="1"/>
</dbReference>
<evidence type="ECO:0000256" key="1">
    <source>
        <dbReference type="ARBA" id="ARBA00004651"/>
    </source>
</evidence>
<reference evidence="11" key="1">
    <citation type="journal article" date="2014" name="Genome Announc.">
        <title>Draft genome sequence of Weissella oryzae SG25T, isolated from fermented rice grains.</title>
        <authorList>
            <person name="Tanizawa Y."/>
            <person name="Fujisawa T."/>
            <person name="Mochizuki T."/>
            <person name="Kaminuma E."/>
            <person name="Suzuki Y."/>
            <person name="Nakamura Y."/>
            <person name="Tohno M."/>
        </authorList>
    </citation>
    <scope>NUCLEOTIDE SEQUENCE [LARGE SCALE GENOMIC DNA]</scope>
    <source>
        <strain evidence="11">DSM 25784 / JCM 18191 / LMG 30913 / SG25</strain>
    </source>
</reference>
<dbReference type="EMBL" id="DF820493">
    <property type="protein sequence ID" value="GAK31519.1"/>
    <property type="molecule type" value="Genomic_DNA"/>
</dbReference>
<dbReference type="NCBIfam" id="TIGR00905">
    <property type="entry name" value="2A0302"/>
    <property type="match status" value="1"/>
</dbReference>
<feature type="transmembrane region" description="Helical" evidence="9">
    <location>
        <begin position="253"/>
        <end position="276"/>
    </location>
</feature>
<dbReference type="InterPro" id="IPR004754">
    <property type="entry name" value="Amino_acid_antiprt"/>
</dbReference>
<dbReference type="GO" id="GO:0006865">
    <property type="term" value="P:amino acid transport"/>
    <property type="evidence" value="ECO:0007669"/>
    <property type="project" value="UniProtKB-KW"/>
</dbReference>
<comment type="subcellular location">
    <subcellularLocation>
        <location evidence="1">Cell membrane</location>
        <topology evidence="1">Multi-pass membrane protein</topology>
    </subcellularLocation>
</comment>
<dbReference type="GO" id="GO:0005886">
    <property type="term" value="C:plasma membrane"/>
    <property type="evidence" value="ECO:0007669"/>
    <property type="project" value="UniProtKB-SubCell"/>
</dbReference>
<evidence type="ECO:0000256" key="5">
    <source>
        <dbReference type="ARBA" id="ARBA00022692"/>
    </source>
</evidence>
<evidence type="ECO:0000256" key="6">
    <source>
        <dbReference type="ARBA" id="ARBA00022970"/>
    </source>
</evidence>
<evidence type="ECO:0000256" key="8">
    <source>
        <dbReference type="ARBA" id="ARBA00023136"/>
    </source>
</evidence>
<feature type="transmembrane region" description="Helical" evidence="9">
    <location>
        <begin position="12"/>
        <end position="31"/>
    </location>
</feature>
<gene>
    <name evidence="10" type="primary">arcD</name>
    <name evidence="10" type="ORF">WOSG25_100890</name>
</gene>
<dbReference type="OrthoDB" id="9762947at2"/>
<feature type="transmembrane region" description="Helical" evidence="9">
    <location>
        <begin position="296"/>
        <end position="320"/>
    </location>
</feature>
<dbReference type="eggNOG" id="COG0531">
    <property type="taxonomic scope" value="Bacteria"/>
</dbReference>
<feature type="transmembrane region" description="Helical" evidence="9">
    <location>
        <begin position="43"/>
        <end position="65"/>
    </location>
</feature>
<evidence type="ECO:0000256" key="3">
    <source>
        <dbReference type="ARBA" id="ARBA00022448"/>
    </source>
</evidence>